<feature type="transmembrane region" description="Helical" evidence="2">
    <location>
        <begin position="113"/>
        <end position="133"/>
    </location>
</feature>
<evidence type="ECO:0000313" key="4">
    <source>
        <dbReference type="Proteomes" id="UP000186260"/>
    </source>
</evidence>
<keyword evidence="2" id="KW-1133">Transmembrane helix</keyword>
<evidence type="ECO:0000256" key="1">
    <source>
        <dbReference type="SAM" id="MobiDB-lite"/>
    </source>
</evidence>
<dbReference type="Proteomes" id="UP000186260">
    <property type="component" value="Chromosome"/>
</dbReference>
<feature type="transmembrane region" description="Helical" evidence="2">
    <location>
        <begin position="71"/>
        <end position="101"/>
    </location>
</feature>
<name>A0ABM6GKB3_9BIFI</name>
<gene>
    <name evidence="3" type="ORF">BVL65_05860</name>
</gene>
<proteinExistence type="predicted"/>
<protein>
    <submittedName>
        <fullName evidence="3">Uncharacterized protein</fullName>
    </submittedName>
</protein>
<keyword evidence="2" id="KW-0472">Membrane</keyword>
<sequence>MSDQDDLDSRIREAQNLEPTPNVSTSSTEEFLASKTAEKDREHLSIQSMCLRINAAKAQKKEDENKLRSRLCNWTIGIIALQLVACDAFVICYACFTIFYLRQSISDILISTWIGSNFVEIIGILWVIARSLFPFHDSKRDKKAEKR</sequence>
<reference evidence="4" key="1">
    <citation type="submission" date="2017-01" db="EMBL/GenBank/DDBJ databases">
        <title>Gardnerella vaginalis bacteremia associated with severe acute encephalopathy in a young female patient: Case Report and characterization of the isolate.</title>
        <authorList>
            <person name="Tankovic J."/>
            <person name="Timinskas A."/>
            <person name="Zilnyte M."/>
            <person name="Janulaitiene M."/>
            <person name="Zvirbliene A."/>
            <person name="Pleckaityte M."/>
        </authorList>
    </citation>
    <scope>NUCLEOTIDE SEQUENCE [LARGE SCALE GENOMIC DNA]</scope>
    <source>
        <strain evidence="4">GV37</strain>
    </source>
</reference>
<feature type="region of interest" description="Disordered" evidence="1">
    <location>
        <begin position="1"/>
        <end position="39"/>
    </location>
</feature>
<feature type="compositionally biased region" description="Polar residues" evidence="1">
    <location>
        <begin position="17"/>
        <end position="29"/>
    </location>
</feature>
<evidence type="ECO:0000313" key="3">
    <source>
        <dbReference type="EMBL" id="APW19052.1"/>
    </source>
</evidence>
<keyword evidence="2" id="KW-0812">Transmembrane</keyword>
<evidence type="ECO:0000256" key="2">
    <source>
        <dbReference type="SAM" id="Phobius"/>
    </source>
</evidence>
<accession>A0ABM6GKB3</accession>
<dbReference type="EMBL" id="CP019058">
    <property type="protein sequence ID" value="APW19052.1"/>
    <property type="molecule type" value="Genomic_DNA"/>
</dbReference>
<dbReference type="RefSeq" id="WP_076002982.1">
    <property type="nucleotide sequence ID" value="NZ_CP019058.1"/>
</dbReference>
<keyword evidence="4" id="KW-1185">Reference proteome</keyword>
<organism evidence="3 4">
    <name type="scientific">Gardnerella swidsinskii</name>
    <dbReference type="NCBI Taxonomy" id="2792979"/>
    <lineage>
        <taxon>Bacteria</taxon>
        <taxon>Bacillati</taxon>
        <taxon>Actinomycetota</taxon>
        <taxon>Actinomycetes</taxon>
        <taxon>Bifidobacteriales</taxon>
        <taxon>Bifidobacteriaceae</taxon>
        <taxon>Gardnerella</taxon>
    </lineage>
</organism>